<dbReference type="Proteomes" id="UP000054144">
    <property type="component" value="Unassembled WGS sequence"/>
</dbReference>
<accession>A0A0D7AK13</accession>
<dbReference type="AlphaFoldDB" id="A0A0D7AK13"/>
<proteinExistence type="predicted"/>
<reference evidence="2 3" key="1">
    <citation type="journal article" date="2015" name="Fungal Genet. Biol.">
        <title>Evolution of novel wood decay mechanisms in Agaricales revealed by the genome sequences of Fistulina hepatica and Cylindrobasidium torrendii.</title>
        <authorList>
            <person name="Floudas D."/>
            <person name="Held B.W."/>
            <person name="Riley R."/>
            <person name="Nagy L.G."/>
            <person name="Koehler G."/>
            <person name="Ransdell A.S."/>
            <person name="Younus H."/>
            <person name="Chow J."/>
            <person name="Chiniquy J."/>
            <person name="Lipzen A."/>
            <person name="Tritt A."/>
            <person name="Sun H."/>
            <person name="Haridas S."/>
            <person name="LaButti K."/>
            <person name="Ohm R.A."/>
            <person name="Kues U."/>
            <person name="Blanchette R.A."/>
            <person name="Grigoriev I.V."/>
            <person name="Minto R.E."/>
            <person name="Hibbett D.S."/>
        </authorList>
    </citation>
    <scope>NUCLEOTIDE SEQUENCE [LARGE SCALE GENOMIC DNA]</scope>
    <source>
        <strain evidence="2 3">ATCC 64428</strain>
    </source>
</reference>
<protein>
    <submittedName>
        <fullName evidence="2">Uncharacterized protein</fullName>
    </submittedName>
</protein>
<evidence type="ECO:0000313" key="3">
    <source>
        <dbReference type="Proteomes" id="UP000054144"/>
    </source>
</evidence>
<feature type="region of interest" description="Disordered" evidence="1">
    <location>
        <begin position="440"/>
        <end position="512"/>
    </location>
</feature>
<sequence length="641" mass="69366">MGTTPSAVSEMTINDFIIIMIDISEPLHHRINATHEVGEIITAARTSKILSSEHFATVCNIFTTELYRFADASWLLWAKPFDSAWDDDFLMSEWASIRALVPVPVLQAEARLTPSHLALPAPPGLTAPLASTPVLSRTSLLSITPMPGLSGFCMSHAASSSSSSPVLFPGHLPPLSIPTMPSSALQSLPESTLPGASSQLATTANLFVHIWNVNPKSKAPSAINHCIDFETLAIPLWTAIRDFWQACTLTPPVAPCRSRYNVLDPPQPLPAALIAHVLPLPALNAPGLHDAFYAQRQEMDTSDTEDGPEDFGLVGFANAECRHLKSVFFMGESKYVPSMVEGETNDSEDEWLEGIQRVCKASNTVNSSVYHDATKRCIACHHDNVTCTYYGEASTCLNCCEHCIQCDQYLKCPTGHMPSSAHCLEACALKGMYHNSAEPPAELSLKRERSPGPSTASKHGHGRTGPNIIKNKLGVSSLASSSPEKGKGRSLSHSAASGRSSMAPPPVPSLSTQVTAPLPGEPVSVVPFGVYPPCMNYLIPSKVEAYADYCHLSQQICMGILGIKALEARYPHFVHTQNCEYDTQEGFLTKQGILTGTTIVAIADVDKPVWKHFHSLPEECLGMHLGDNAKHHLSRAKVWPA</sequence>
<dbReference type="EMBL" id="KN881645">
    <property type="protein sequence ID" value="KIY52104.1"/>
    <property type="molecule type" value="Genomic_DNA"/>
</dbReference>
<gene>
    <name evidence="2" type="ORF">FISHEDRAFT_70062</name>
</gene>
<evidence type="ECO:0000256" key="1">
    <source>
        <dbReference type="SAM" id="MobiDB-lite"/>
    </source>
</evidence>
<keyword evidence="3" id="KW-1185">Reference proteome</keyword>
<evidence type="ECO:0000313" key="2">
    <source>
        <dbReference type="EMBL" id="KIY52104.1"/>
    </source>
</evidence>
<feature type="compositionally biased region" description="Low complexity" evidence="1">
    <location>
        <begin position="489"/>
        <end position="501"/>
    </location>
</feature>
<organism evidence="2 3">
    <name type="scientific">Fistulina hepatica ATCC 64428</name>
    <dbReference type="NCBI Taxonomy" id="1128425"/>
    <lineage>
        <taxon>Eukaryota</taxon>
        <taxon>Fungi</taxon>
        <taxon>Dikarya</taxon>
        <taxon>Basidiomycota</taxon>
        <taxon>Agaricomycotina</taxon>
        <taxon>Agaricomycetes</taxon>
        <taxon>Agaricomycetidae</taxon>
        <taxon>Agaricales</taxon>
        <taxon>Fistulinaceae</taxon>
        <taxon>Fistulina</taxon>
    </lineage>
</organism>
<name>A0A0D7AK13_9AGAR</name>